<comment type="caution">
    <text evidence="2">The sequence shown here is derived from an EMBL/GenBank/DDBJ whole genome shotgun (WGS) entry which is preliminary data.</text>
</comment>
<dbReference type="Proteomes" id="UP000023152">
    <property type="component" value="Unassembled WGS sequence"/>
</dbReference>
<evidence type="ECO:0000313" key="3">
    <source>
        <dbReference type="Proteomes" id="UP000023152"/>
    </source>
</evidence>
<protein>
    <submittedName>
        <fullName evidence="2">Uncharacterized protein</fullName>
    </submittedName>
</protein>
<keyword evidence="1" id="KW-1133">Transmembrane helix</keyword>
<name>X6L7R0_RETFI</name>
<evidence type="ECO:0000256" key="1">
    <source>
        <dbReference type="SAM" id="Phobius"/>
    </source>
</evidence>
<dbReference type="EMBL" id="ASPP01049665">
    <property type="protein sequence ID" value="ETN97450.1"/>
    <property type="molecule type" value="Genomic_DNA"/>
</dbReference>
<evidence type="ECO:0000313" key="2">
    <source>
        <dbReference type="EMBL" id="ETN97450.1"/>
    </source>
</evidence>
<accession>X6L7R0</accession>
<organism evidence="2 3">
    <name type="scientific">Reticulomyxa filosa</name>
    <dbReference type="NCBI Taxonomy" id="46433"/>
    <lineage>
        <taxon>Eukaryota</taxon>
        <taxon>Sar</taxon>
        <taxon>Rhizaria</taxon>
        <taxon>Retaria</taxon>
        <taxon>Foraminifera</taxon>
        <taxon>Monothalamids</taxon>
        <taxon>Reticulomyxidae</taxon>
        <taxon>Reticulomyxa</taxon>
    </lineage>
</organism>
<gene>
    <name evidence="2" type="ORF">RFI_40079</name>
</gene>
<sequence>MTSVSSSSSSSSSTSSECTTVCVSRSLSDWRCNCLFSSIGPKQLPGNAYHPFDYSFRILLDVVIVTVVVVVVVVAGIDVVVDIVNVAVAADGLFVGLAFDQSHCLATMPDLDSLQSLHWQFACLVFVEEKIVSSVVVVAVAVAGGCIYICAYNCDPPLFLLTLPAFILFIAIVDTLFFECDKLYKQNSNTQKTRLFTRPD</sequence>
<feature type="transmembrane region" description="Helical" evidence="1">
    <location>
        <begin position="131"/>
        <end position="151"/>
    </location>
</feature>
<feature type="transmembrane region" description="Helical" evidence="1">
    <location>
        <begin position="58"/>
        <end position="77"/>
    </location>
</feature>
<keyword evidence="3" id="KW-1185">Reference proteome</keyword>
<keyword evidence="1" id="KW-0472">Membrane</keyword>
<feature type="transmembrane region" description="Helical" evidence="1">
    <location>
        <begin position="158"/>
        <end position="178"/>
    </location>
</feature>
<keyword evidence="1" id="KW-0812">Transmembrane</keyword>
<proteinExistence type="predicted"/>
<dbReference type="AlphaFoldDB" id="X6L7R0"/>
<reference evidence="2 3" key="1">
    <citation type="journal article" date="2013" name="Curr. Biol.">
        <title>The Genome of the Foraminiferan Reticulomyxa filosa.</title>
        <authorList>
            <person name="Glockner G."/>
            <person name="Hulsmann N."/>
            <person name="Schleicher M."/>
            <person name="Noegel A.A."/>
            <person name="Eichinger L."/>
            <person name="Gallinger C."/>
            <person name="Pawlowski J."/>
            <person name="Sierra R."/>
            <person name="Euteneuer U."/>
            <person name="Pillet L."/>
            <person name="Moustafa A."/>
            <person name="Platzer M."/>
            <person name="Groth M."/>
            <person name="Szafranski K."/>
            <person name="Schliwa M."/>
        </authorList>
    </citation>
    <scope>NUCLEOTIDE SEQUENCE [LARGE SCALE GENOMIC DNA]</scope>
</reference>